<dbReference type="GO" id="GO:0003723">
    <property type="term" value="F:RNA binding"/>
    <property type="evidence" value="ECO:0007669"/>
    <property type="project" value="UniProtKB-UniRule"/>
</dbReference>
<dbReference type="InterPro" id="IPR040160">
    <property type="entry name" value="Mxt"/>
</dbReference>
<dbReference type="InterPro" id="IPR004087">
    <property type="entry name" value="KH_dom"/>
</dbReference>
<dbReference type="PANTHER" id="PTHR20849:SF2">
    <property type="entry name" value="EUKARYOTIC TRANSLATION INITIATION FACTOR 4E-BINDING PROTEIN MEXTLI"/>
    <property type="match status" value="1"/>
</dbReference>
<dbReference type="Gene3D" id="1.25.40.180">
    <property type="match status" value="1"/>
</dbReference>
<dbReference type="SMART" id="SM00322">
    <property type="entry name" value="KH"/>
    <property type="match status" value="1"/>
</dbReference>
<dbReference type="GO" id="GO:0005737">
    <property type="term" value="C:cytoplasm"/>
    <property type="evidence" value="ECO:0007669"/>
    <property type="project" value="TreeGrafter"/>
</dbReference>
<dbReference type="Pfam" id="PF00013">
    <property type="entry name" value="KH_1"/>
    <property type="match status" value="1"/>
</dbReference>
<dbReference type="AlphaFoldDB" id="A0A7R9I2I2"/>
<dbReference type="GO" id="GO:0008190">
    <property type="term" value="F:eukaryotic initiation factor 4E binding"/>
    <property type="evidence" value="ECO:0007669"/>
    <property type="project" value="InterPro"/>
</dbReference>
<name>A0A7R9I2I2_9NEOP</name>
<dbReference type="EMBL" id="OD567132">
    <property type="protein sequence ID" value="CAD7445179.1"/>
    <property type="molecule type" value="Genomic_DNA"/>
</dbReference>
<evidence type="ECO:0000313" key="4">
    <source>
        <dbReference type="EMBL" id="CAD7445179.1"/>
    </source>
</evidence>
<dbReference type="InterPro" id="IPR036612">
    <property type="entry name" value="KH_dom_type_1_sf"/>
</dbReference>
<protein>
    <recommendedName>
        <fullName evidence="3">K Homology domain-containing protein</fullName>
    </recommendedName>
</protein>
<reference evidence="4" key="1">
    <citation type="submission" date="2020-11" db="EMBL/GenBank/DDBJ databases">
        <authorList>
            <person name="Tran Van P."/>
        </authorList>
    </citation>
    <scope>NUCLEOTIDE SEQUENCE</scope>
</reference>
<organism evidence="4">
    <name type="scientific">Timema bartmani</name>
    <dbReference type="NCBI Taxonomy" id="61472"/>
    <lineage>
        <taxon>Eukaryota</taxon>
        <taxon>Metazoa</taxon>
        <taxon>Ecdysozoa</taxon>
        <taxon>Arthropoda</taxon>
        <taxon>Hexapoda</taxon>
        <taxon>Insecta</taxon>
        <taxon>Pterygota</taxon>
        <taxon>Neoptera</taxon>
        <taxon>Polyneoptera</taxon>
        <taxon>Phasmatodea</taxon>
        <taxon>Timematodea</taxon>
        <taxon>Timematoidea</taxon>
        <taxon>Timematidae</taxon>
        <taxon>Timema</taxon>
    </lineage>
</organism>
<dbReference type="CDD" id="cd22454">
    <property type="entry name" value="KH-I_Mextli_like"/>
    <property type="match status" value="1"/>
</dbReference>
<feature type="region of interest" description="Disordered" evidence="2">
    <location>
        <begin position="353"/>
        <end position="390"/>
    </location>
</feature>
<dbReference type="PROSITE" id="PS50084">
    <property type="entry name" value="KH_TYPE_1"/>
    <property type="match status" value="1"/>
</dbReference>
<accession>A0A7R9I2I2</accession>
<evidence type="ECO:0000256" key="2">
    <source>
        <dbReference type="SAM" id="MobiDB-lite"/>
    </source>
</evidence>
<keyword evidence="1" id="KW-0694">RNA-binding</keyword>
<evidence type="ECO:0000259" key="3">
    <source>
        <dbReference type="SMART" id="SM00322"/>
    </source>
</evidence>
<feature type="domain" description="K Homology" evidence="3">
    <location>
        <begin position="278"/>
        <end position="349"/>
    </location>
</feature>
<dbReference type="FunFam" id="3.30.1370.10:FF:000072">
    <property type="entry name" value="Uncharacterized protein, isoform A"/>
    <property type="match status" value="1"/>
</dbReference>
<dbReference type="GO" id="GO:0045727">
    <property type="term" value="P:positive regulation of translation"/>
    <property type="evidence" value="ECO:0007669"/>
    <property type="project" value="InterPro"/>
</dbReference>
<dbReference type="SUPFAM" id="SSF54791">
    <property type="entry name" value="Eukaryotic type KH-domain (KH-domain type I)"/>
    <property type="match status" value="1"/>
</dbReference>
<dbReference type="GO" id="GO:0003743">
    <property type="term" value="F:translation initiation factor activity"/>
    <property type="evidence" value="ECO:0007669"/>
    <property type="project" value="TreeGrafter"/>
</dbReference>
<gene>
    <name evidence="4" type="ORF">TBIB3V08_LOCUS7537</name>
</gene>
<dbReference type="GO" id="GO:0034518">
    <property type="term" value="C:RNA cap binding complex"/>
    <property type="evidence" value="ECO:0007669"/>
    <property type="project" value="TreeGrafter"/>
</dbReference>
<proteinExistence type="predicted"/>
<sequence>MQPSRAVTPVGCVERLDIGLPNKAHARNKINVASNTTSVRDSGTNPKMELSALPTGLRASRLVRKVDKPRPLKLPLNQNRLSNIEGKYGAFEEIMAMTEAVSGNIANGNHDSMLQHSIMTLCSHLKKYGPQLETVFKGNRSIPAVNAGSAFVFKLWPGSRTALPILFTDQLDRAFLSFRNGSRDEHLDVASRLHLLEVIELRTRNWSSCEDTNNYYKQHIVEQELLPLTDMAALLSMSPTMLGPVASPTTPQPPLLSPGEIIKTSGKFGKPTKIPGKNYCKDEVVIRNSDSGKVMGIKGRRVHMIEELSETIISFQRVLPGAKERLVQITGPSEGRINDAKLLIEDTIRRNASPVRVETAPEKEGMGGSSSSLNSSASDESNRFTQAGSRRSVLHHSFSTNDASIGEYKYTVTVGHDTLKITGTNLELVKEAKLLLDDYYSGERGGIYGSPDNFLTRYHP</sequence>
<dbReference type="InterPro" id="IPR004088">
    <property type="entry name" value="KH_dom_type_1"/>
</dbReference>
<dbReference type="Gene3D" id="3.30.1370.10">
    <property type="entry name" value="K Homology domain, type 1"/>
    <property type="match status" value="1"/>
</dbReference>
<feature type="compositionally biased region" description="Low complexity" evidence="2">
    <location>
        <begin position="369"/>
        <end position="379"/>
    </location>
</feature>
<dbReference type="GO" id="GO:1901190">
    <property type="term" value="P:regulation of formation of translation initiation ternary complex"/>
    <property type="evidence" value="ECO:0007669"/>
    <property type="project" value="TreeGrafter"/>
</dbReference>
<evidence type="ECO:0000256" key="1">
    <source>
        <dbReference type="PROSITE-ProRule" id="PRU00117"/>
    </source>
</evidence>
<dbReference type="PANTHER" id="PTHR20849">
    <property type="entry name" value="EUKARYOTIC TRANSLATION INITIATION FACTOR 4E-BINDING PROTEIN MEXTLI"/>
    <property type="match status" value="1"/>
</dbReference>